<dbReference type="AlphaFoldDB" id="A0A8D8RCH3"/>
<keyword evidence="7" id="KW-1133">Transmembrane helix</keyword>
<sequence>MTRENEGLLGPYNAYYLYMVPEKFCVVPVNDFSKILIIDRLSGAIKVEHSYSERDLPNPQCRRLIYGILGLVNLLAGAYILFITERKKIGTVSGQDIYQIVQTEMFPCCPTKEKIMTNHQASLNQQYISMIKKILSTPYFYYSYTYDLTHNMQRLYNVQHDFLLKPLHERADERFIWNRNLLDQFYTLESPDVGAFCVPVIHGFISINKCIINGKTFLWTLISRRSCKRAGTRLFTRGVDSDGNVANFVETEQIIEFEGYQSSFVQIRGSIPLFWQQYPNLKLKPSPKIIQENNNMEAVNKHFKSQEPYYGYQVILNLIDQCGDEGDIEKAYRNSIRLLNSERVQYEAFDFHKECRKMRWDRLQILIDRVAQTQDAFSTFLLLQKSKLLSSQEGVFRTNCIDCLDRTNVVQSMLAKRSLGIILKKLGIWEVGEIDNTFEYLFKQVWADNADIISIQYSGTGALKTDFTRTGKRTKAGMLNDLYNSLARYYKNNFQDGFRQDALDLFLGNYKVSSFEKSDSESPLVVQRGWKFFMFPSLLVISMAMFFCNVIIPPEYTTKSLLSILFWGSMIFITFTVTLRDGPLFVDKPRLYNKAIVDSHYQKNVV</sequence>
<evidence type="ECO:0000256" key="1">
    <source>
        <dbReference type="ARBA" id="ARBA00013038"/>
    </source>
</evidence>
<dbReference type="EC" id="3.1.3.64" evidence="1"/>
<dbReference type="InterPro" id="IPR002013">
    <property type="entry name" value="SAC_dom"/>
</dbReference>
<proteinExistence type="predicted"/>
<evidence type="ECO:0000256" key="7">
    <source>
        <dbReference type="SAM" id="Phobius"/>
    </source>
</evidence>
<dbReference type="PROSITE" id="PS50275">
    <property type="entry name" value="SAC"/>
    <property type="match status" value="1"/>
</dbReference>
<reference evidence="9" key="1">
    <citation type="submission" date="2021-05" db="EMBL/GenBank/DDBJ databases">
        <authorList>
            <person name="Alioto T."/>
            <person name="Alioto T."/>
            <person name="Gomez Garrido J."/>
        </authorList>
    </citation>
    <scope>NUCLEOTIDE SEQUENCE</scope>
</reference>
<evidence type="ECO:0000256" key="5">
    <source>
        <dbReference type="ARBA" id="ARBA00041396"/>
    </source>
</evidence>
<dbReference type="EMBL" id="HBUF01341384">
    <property type="protein sequence ID" value="CAG6704031.1"/>
    <property type="molecule type" value="Transcribed_RNA"/>
</dbReference>
<dbReference type="EMBL" id="HBUF01145612">
    <property type="protein sequence ID" value="CAG6647151.1"/>
    <property type="molecule type" value="Transcribed_RNA"/>
</dbReference>
<keyword evidence="7" id="KW-0472">Membrane</keyword>
<feature type="domain" description="SAC" evidence="8">
    <location>
        <begin position="131"/>
        <end position="459"/>
    </location>
</feature>
<feature type="transmembrane region" description="Helical" evidence="7">
    <location>
        <begin position="564"/>
        <end position="586"/>
    </location>
</feature>
<name>A0A8D8RCH3_9HEMI</name>
<dbReference type="GO" id="GO:0046856">
    <property type="term" value="P:phosphatidylinositol dephosphorylation"/>
    <property type="evidence" value="ECO:0007669"/>
    <property type="project" value="TreeGrafter"/>
</dbReference>
<feature type="transmembrane region" description="Helical" evidence="7">
    <location>
        <begin position="532"/>
        <end position="552"/>
    </location>
</feature>
<evidence type="ECO:0000256" key="6">
    <source>
        <dbReference type="ARBA" id="ARBA00041911"/>
    </source>
</evidence>
<evidence type="ECO:0000313" key="9">
    <source>
        <dbReference type="EMBL" id="CAG6647152.1"/>
    </source>
</evidence>
<organism evidence="9">
    <name type="scientific">Cacopsylla melanoneura</name>
    <dbReference type="NCBI Taxonomy" id="428564"/>
    <lineage>
        <taxon>Eukaryota</taxon>
        <taxon>Metazoa</taxon>
        <taxon>Ecdysozoa</taxon>
        <taxon>Arthropoda</taxon>
        <taxon>Hexapoda</taxon>
        <taxon>Insecta</taxon>
        <taxon>Pterygota</taxon>
        <taxon>Neoptera</taxon>
        <taxon>Paraneoptera</taxon>
        <taxon>Hemiptera</taxon>
        <taxon>Sternorrhyncha</taxon>
        <taxon>Psylloidea</taxon>
        <taxon>Psyllidae</taxon>
        <taxon>Psyllinae</taxon>
        <taxon>Cacopsylla</taxon>
    </lineage>
</organism>
<evidence type="ECO:0000256" key="4">
    <source>
        <dbReference type="ARBA" id="ARBA00040795"/>
    </source>
</evidence>
<dbReference type="GO" id="GO:0005783">
    <property type="term" value="C:endoplasmic reticulum"/>
    <property type="evidence" value="ECO:0007669"/>
    <property type="project" value="TreeGrafter"/>
</dbReference>
<dbReference type="GO" id="GO:0043812">
    <property type="term" value="F:phosphatidylinositol-4-phosphate phosphatase activity"/>
    <property type="evidence" value="ECO:0007669"/>
    <property type="project" value="TreeGrafter"/>
</dbReference>
<comment type="catalytic activity">
    <reaction evidence="3">
        <text>a 1,2-diacyl-sn-glycero-3-phospho-(1D-myo-inositol 4-phosphate) + H2O = a 1,2-diacyl-sn-glycero-3-phospho-(1D-myo-inositol) + phosphate</text>
        <dbReference type="Rhea" id="RHEA:55652"/>
        <dbReference type="ChEBI" id="CHEBI:15377"/>
        <dbReference type="ChEBI" id="CHEBI:43474"/>
        <dbReference type="ChEBI" id="CHEBI:57880"/>
        <dbReference type="ChEBI" id="CHEBI:58178"/>
    </reaction>
    <physiologicalReaction direction="left-to-right" evidence="3">
        <dbReference type="Rhea" id="RHEA:55653"/>
    </physiologicalReaction>
</comment>
<accession>A0A8D8RCH3</accession>
<dbReference type="Pfam" id="PF02383">
    <property type="entry name" value="Syja_N"/>
    <property type="match status" value="1"/>
</dbReference>
<evidence type="ECO:0000259" key="8">
    <source>
        <dbReference type="PROSITE" id="PS50275"/>
    </source>
</evidence>
<dbReference type="EMBL" id="HBUF01145613">
    <property type="protein sequence ID" value="CAG6647152.1"/>
    <property type="molecule type" value="Transcribed_RNA"/>
</dbReference>
<dbReference type="PANTHER" id="PTHR45662:SF2">
    <property type="entry name" value="PHOSPHATIDYLINOSITOL-3-PHOSPHATASE SAC1"/>
    <property type="match status" value="1"/>
</dbReference>
<feature type="transmembrane region" description="Helical" evidence="7">
    <location>
        <begin position="64"/>
        <end position="83"/>
    </location>
</feature>
<comment type="catalytic activity">
    <reaction evidence="2">
        <text>a 1,2-diacyl-sn-glycero-3-phospho-(1D-myo-inositol-3-phosphate) + H2O = a 1,2-diacyl-sn-glycero-3-phospho-(1D-myo-inositol) + phosphate</text>
        <dbReference type="Rhea" id="RHEA:12316"/>
        <dbReference type="ChEBI" id="CHEBI:15377"/>
        <dbReference type="ChEBI" id="CHEBI:43474"/>
        <dbReference type="ChEBI" id="CHEBI:57880"/>
        <dbReference type="ChEBI" id="CHEBI:58088"/>
        <dbReference type="EC" id="3.1.3.64"/>
    </reaction>
    <physiologicalReaction direction="left-to-right" evidence="2">
        <dbReference type="Rhea" id="RHEA:12317"/>
    </physiologicalReaction>
</comment>
<evidence type="ECO:0000256" key="3">
    <source>
        <dbReference type="ARBA" id="ARBA00036807"/>
    </source>
</evidence>
<evidence type="ECO:0000256" key="2">
    <source>
        <dbReference type="ARBA" id="ARBA00036631"/>
    </source>
</evidence>
<protein>
    <recommendedName>
        <fullName evidence="4">Phosphatidylinositol-3-phosphatase SAC1</fullName>
        <ecNumber evidence="1">3.1.3.64</ecNumber>
    </recommendedName>
    <alternativeName>
        <fullName evidence="6">Phosphatidylinositol-4-phosphate phosphatase</fullName>
    </alternativeName>
    <alternativeName>
        <fullName evidence="5">Suppressor of actin mutations 1-like protein</fullName>
    </alternativeName>
</protein>
<dbReference type="GO" id="GO:0004438">
    <property type="term" value="F:phosphatidylinositol-3-phosphate phosphatase activity"/>
    <property type="evidence" value="ECO:0007669"/>
    <property type="project" value="UniProtKB-EC"/>
</dbReference>
<dbReference type="PANTHER" id="PTHR45662">
    <property type="entry name" value="PHOSPHATIDYLINOSITIDE PHOSPHATASE SAC1"/>
    <property type="match status" value="1"/>
</dbReference>
<keyword evidence="7" id="KW-0812">Transmembrane</keyword>